<dbReference type="AlphaFoldDB" id="A0A1K1Q1L2"/>
<feature type="transmembrane region" description="Helical" evidence="1">
    <location>
        <begin position="16"/>
        <end position="36"/>
    </location>
</feature>
<name>A0A1K1Q1L2_RUMFL</name>
<evidence type="ECO:0008006" key="4">
    <source>
        <dbReference type="Google" id="ProtNLM"/>
    </source>
</evidence>
<keyword evidence="1" id="KW-0812">Transmembrane</keyword>
<evidence type="ECO:0000256" key="1">
    <source>
        <dbReference type="SAM" id="Phobius"/>
    </source>
</evidence>
<accession>A0A1K1Q1L2</accession>
<evidence type="ECO:0000313" key="2">
    <source>
        <dbReference type="EMBL" id="SFW53768.1"/>
    </source>
</evidence>
<keyword evidence="1" id="KW-0472">Membrane</keyword>
<dbReference type="Proteomes" id="UP000183461">
    <property type="component" value="Unassembled WGS sequence"/>
</dbReference>
<feature type="transmembrane region" description="Helical" evidence="1">
    <location>
        <begin position="101"/>
        <end position="121"/>
    </location>
</feature>
<sequence length="156" mass="17942">MDKKQLTRKIQRISRISLIAMVAYGALNIFGMFSGSEVRKDYTLHIDHHNILVIDIIYLAAFLAIFFSVVAGFVTAFMLLNELGRRRTPFTRKISNLLRNLGAYMIIIEIGKIICIFIAAREIRVDLFWFAGLVLYAFSLVFRYGKDLQKLSDETL</sequence>
<organism evidence="2 3">
    <name type="scientific">Ruminococcus flavefaciens</name>
    <dbReference type="NCBI Taxonomy" id="1265"/>
    <lineage>
        <taxon>Bacteria</taxon>
        <taxon>Bacillati</taxon>
        <taxon>Bacillota</taxon>
        <taxon>Clostridia</taxon>
        <taxon>Eubacteriales</taxon>
        <taxon>Oscillospiraceae</taxon>
        <taxon>Ruminococcus</taxon>
    </lineage>
</organism>
<evidence type="ECO:0000313" key="3">
    <source>
        <dbReference type="Proteomes" id="UP000183461"/>
    </source>
</evidence>
<feature type="transmembrane region" description="Helical" evidence="1">
    <location>
        <begin position="127"/>
        <end position="145"/>
    </location>
</feature>
<protein>
    <recommendedName>
        <fullName evidence="4">DUF2975 domain-containing protein</fullName>
    </recommendedName>
</protein>
<gene>
    <name evidence="2" type="ORF">SAMN02910280_0318</name>
</gene>
<keyword evidence="1" id="KW-1133">Transmembrane helix</keyword>
<reference evidence="2 3" key="1">
    <citation type="submission" date="2016-11" db="EMBL/GenBank/DDBJ databases">
        <authorList>
            <person name="Jaros S."/>
            <person name="Januszkiewicz K."/>
            <person name="Wedrychowicz H."/>
        </authorList>
    </citation>
    <scope>NUCLEOTIDE SEQUENCE [LARGE SCALE GENOMIC DNA]</scope>
    <source>
        <strain evidence="2 3">YL228</strain>
    </source>
</reference>
<dbReference type="RefSeq" id="WP_143186614.1">
    <property type="nucleotide sequence ID" value="NZ_FPIP01000012.1"/>
</dbReference>
<dbReference type="EMBL" id="FPIP01000012">
    <property type="protein sequence ID" value="SFW53768.1"/>
    <property type="molecule type" value="Genomic_DNA"/>
</dbReference>
<proteinExistence type="predicted"/>
<feature type="transmembrane region" description="Helical" evidence="1">
    <location>
        <begin position="56"/>
        <end position="80"/>
    </location>
</feature>